<evidence type="ECO:0000256" key="5">
    <source>
        <dbReference type="ARBA" id="ARBA00022833"/>
    </source>
</evidence>
<reference evidence="9" key="1">
    <citation type="submission" date="2023-07" db="EMBL/GenBank/DDBJ databases">
        <authorList>
            <consortium name="AG Swart"/>
            <person name="Singh M."/>
            <person name="Singh A."/>
            <person name="Seah K."/>
            <person name="Emmerich C."/>
        </authorList>
    </citation>
    <scope>NUCLEOTIDE SEQUENCE</scope>
    <source>
        <strain evidence="9">DP1</strain>
    </source>
</reference>
<accession>A0AAD1U4L5</accession>
<dbReference type="GO" id="GO:0005634">
    <property type="term" value="C:nucleus"/>
    <property type="evidence" value="ECO:0007669"/>
    <property type="project" value="UniProtKB-SubCell"/>
</dbReference>
<keyword evidence="5" id="KW-0862">Zinc</keyword>
<feature type="domain" description="C2H2-type" evidence="8">
    <location>
        <begin position="50"/>
        <end position="77"/>
    </location>
</feature>
<dbReference type="EMBL" id="CAMPGE010000196">
    <property type="protein sequence ID" value="CAI2358924.1"/>
    <property type="molecule type" value="Genomic_DNA"/>
</dbReference>
<dbReference type="GO" id="GO:0008270">
    <property type="term" value="F:zinc ion binding"/>
    <property type="evidence" value="ECO:0007669"/>
    <property type="project" value="UniProtKB-KW"/>
</dbReference>
<dbReference type="InterPro" id="IPR050331">
    <property type="entry name" value="Zinc_finger"/>
</dbReference>
<dbReference type="Pfam" id="PF00096">
    <property type="entry name" value="zf-C2H2"/>
    <property type="match status" value="1"/>
</dbReference>
<feature type="domain" description="C2H2-type" evidence="8">
    <location>
        <begin position="20"/>
        <end position="49"/>
    </location>
</feature>
<evidence type="ECO:0000256" key="6">
    <source>
        <dbReference type="ARBA" id="ARBA00023242"/>
    </source>
</evidence>
<keyword evidence="2" id="KW-0479">Metal-binding</keyword>
<dbReference type="InterPro" id="IPR036236">
    <property type="entry name" value="Znf_C2H2_sf"/>
</dbReference>
<dbReference type="Proteomes" id="UP001295684">
    <property type="component" value="Unassembled WGS sequence"/>
</dbReference>
<evidence type="ECO:0000313" key="10">
    <source>
        <dbReference type="Proteomes" id="UP001295684"/>
    </source>
</evidence>
<gene>
    <name evidence="9" type="ORF">ECRASSUSDP1_LOCUS208</name>
</gene>
<keyword evidence="3" id="KW-0677">Repeat</keyword>
<keyword evidence="4 7" id="KW-0863">Zinc-finger</keyword>
<comment type="caution">
    <text evidence="9">The sequence shown here is derived from an EMBL/GenBank/DDBJ whole genome shotgun (WGS) entry which is preliminary data.</text>
</comment>
<dbReference type="InterPro" id="IPR013087">
    <property type="entry name" value="Znf_C2H2_type"/>
</dbReference>
<comment type="subcellular location">
    <subcellularLocation>
        <location evidence="1">Nucleus</location>
    </subcellularLocation>
</comment>
<name>A0AAD1U4L5_EUPCR</name>
<evidence type="ECO:0000256" key="1">
    <source>
        <dbReference type="ARBA" id="ARBA00004123"/>
    </source>
</evidence>
<evidence type="ECO:0000313" key="9">
    <source>
        <dbReference type="EMBL" id="CAI2358924.1"/>
    </source>
</evidence>
<protein>
    <recommendedName>
        <fullName evidence="8">C2H2-type domain-containing protein</fullName>
    </recommendedName>
</protein>
<dbReference type="GO" id="GO:0010468">
    <property type="term" value="P:regulation of gene expression"/>
    <property type="evidence" value="ECO:0007669"/>
    <property type="project" value="TreeGrafter"/>
</dbReference>
<proteinExistence type="predicted"/>
<evidence type="ECO:0000256" key="4">
    <source>
        <dbReference type="ARBA" id="ARBA00022771"/>
    </source>
</evidence>
<keyword evidence="6" id="KW-0539">Nucleus</keyword>
<dbReference type="PROSITE" id="PS00028">
    <property type="entry name" value="ZINC_FINGER_C2H2_1"/>
    <property type="match status" value="2"/>
</dbReference>
<dbReference type="SMART" id="SM00355">
    <property type="entry name" value="ZnF_C2H2"/>
    <property type="match status" value="2"/>
</dbReference>
<sequence length="109" mass="13297">MYSIRKLKRFIRKTQARLSYTCMVDSCKRAFNNLSEMQLHQKSHQKQRPFKCPFCPKSYTQKGNMVKHRRSHLNPNLDDRRRFMCEFCHKGYTEKYNLKVRFQTDILTV</sequence>
<dbReference type="AlphaFoldDB" id="A0AAD1U4L5"/>
<dbReference type="PANTHER" id="PTHR16515">
    <property type="entry name" value="PR DOMAIN ZINC FINGER PROTEIN"/>
    <property type="match status" value="1"/>
</dbReference>
<keyword evidence="10" id="KW-1185">Reference proteome</keyword>
<dbReference type="Gene3D" id="3.30.160.60">
    <property type="entry name" value="Classic Zinc Finger"/>
    <property type="match status" value="1"/>
</dbReference>
<evidence type="ECO:0000256" key="2">
    <source>
        <dbReference type="ARBA" id="ARBA00022723"/>
    </source>
</evidence>
<dbReference type="PROSITE" id="PS50157">
    <property type="entry name" value="ZINC_FINGER_C2H2_2"/>
    <property type="match status" value="2"/>
</dbReference>
<dbReference type="SUPFAM" id="SSF57667">
    <property type="entry name" value="beta-beta-alpha zinc fingers"/>
    <property type="match status" value="1"/>
</dbReference>
<dbReference type="FunFam" id="3.30.160.60:FF:000086">
    <property type="entry name" value="transcription factor E4F1 isoform X1"/>
    <property type="match status" value="1"/>
</dbReference>
<organism evidence="9 10">
    <name type="scientific">Euplotes crassus</name>
    <dbReference type="NCBI Taxonomy" id="5936"/>
    <lineage>
        <taxon>Eukaryota</taxon>
        <taxon>Sar</taxon>
        <taxon>Alveolata</taxon>
        <taxon>Ciliophora</taxon>
        <taxon>Intramacronucleata</taxon>
        <taxon>Spirotrichea</taxon>
        <taxon>Hypotrichia</taxon>
        <taxon>Euplotida</taxon>
        <taxon>Euplotidae</taxon>
        <taxon>Moneuplotes</taxon>
    </lineage>
</organism>
<evidence type="ECO:0000256" key="3">
    <source>
        <dbReference type="ARBA" id="ARBA00022737"/>
    </source>
</evidence>
<evidence type="ECO:0000259" key="8">
    <source>
        <dbReference type="PROSITE" id="PS50157"/>
    </source>
</evidence>
<dbReference type="PANTHER" id="PTHR16515:SF49">
    <property type="entry name" value="GASTRULA ZINC FINGER PROTEIN XLCGF49.1-LIKE-RELATED"/>
    <property type="match status" value="1"/>
</dbReference>
<evidence type="ECO:0000256" key="7">
    <source>
        <dbReference type="PROSITE-ProRule" id="PRU00042"/>
    </source>
</evidence>